<dbReference type="EMBL" id="VSSQ01081826">
    <property type="protein sequence ID" value="MPN30635.1"/>
    <property type="molecule type" value="Genomic_DNA"/>
</dbReference>
<evidence type="ECO:0000313" key="1">
    <source>
        <dbReference type="EMBL" id="MPN30635.1"/>
    </source>
</evidence>
<dbReference type="AlphaFoldDB" id="A0A645GV21"/>
<name>A0A645GV21_9ZZZZ</name>
<accession>A0A645GV21</accession>
<comment type="caution">
    <text evidence="1">The sequence shown here is derived from an EMBL/GenBank/DDBJ whole genome shotgun (WGS) entry which is preliminary data.</text>
</comment>
<sequence>MIECGKNYIMPNETAIAQCHAAVVLKMATSVDENIASDGDIPSEIRVKRRKYLECFVHGFAE</sequence>
<gene>
    <name evidence="1" type="ORF">SDC9_178106</name>
</gene>
<proteinExistence type="predicted"/>
<organism evidence="1">
    <name type="scientific">bioreactor metagenome</name>
    <dbReference type="NCBI Taxonomy" id="1076179"/>
    <lineage>
        <taxon>unclassified sequences</taxon>
        <taxon>metagenomes</taxon>
        <taxon>ecological metagenomes</taxon>
    </lineage>
</organism>
<reference evidence="1" key="1">
    <citation type="submission" date="2019-08" db="EMBL/GenBank/DDBJ databases">
        <authorList>
            <person name="Kucharzyk K."/>
            <person name="Murdoch R.W."/>
            <person name="Higgins S."/>
            <person name="Loffler F."/>
        </authorList>
    </citation>
    <scope>NUCLEOTIDE SEQUENCE</scope>
</reference>
<protein>
    <submittedName>
        <fullName evidence="1">Uncharacterized protein</fullName>
    </submittedName>
</protein>